<dbReference type="RefSeq" id="WP_380673262.1">
    <property type="nucleotide sequence ID" value="NZ_CP173186.1"/>
</dbReference>
<dbReference type="Proteomes" id="UP001589792">
    <property type="component" value="Unassembled WGS sequence"/>
</dbReference>
<sequence>MSDDVFDFDIDAELAKAEKNAAQKALDVPEVLEDEEDCEGCKI</sequence>
<dbReference type="EMBL" id="JBHLXG010000003">
    <property type="protein sequence ID" value="MFC0225714.1"/>
    <property type="molecule type" value="Genomic_DNA"/>
</dbReference>
<name>A0ABV6E9U3_9GAMM</name>
<protein>
    <recommendedName>
        <fullName evidence="3">Conjugal transfer protein TraD</fullName>
    </recommendedName>
</protein>
<evidence type="ECO:0000313" key="1">
    <source>
        <dbReference type="EMBL" id="MFC0225714.1"/>
    </source>
</evidence>
<gene>
    <name evidence="1" type="ORF">ACFFJ3_04220</name>
</gene>
<reference evidence="1 2" key="1">
    <citation type="submission" date="2024-09" db="EMBL/GenBank/DDBJ databases">
        <authorList>
            <person name="Sun Q."/>
            <person name="Mori K."/>
        </authorList>
    </citation>
    <scope>NUCLEOTIDE SEQUENCE [LARGE SCALE GENOMIC DNA]</scope>
    <source>
        <strain evidence="1 2">CCM 8626</strain>
    </source>
</reference>
<organism evidence="1 2">
    <name type="scientific">Serratia aquatilis</name>
    <dbReference type="NCBI Taxonomy" id="1737515"/>
    <lineage>
        <taxon>Bacteria</taxon>
        <taxon>Pseudomonadati</taxon>
        <taxon>Pseudomonadota</taxon>
        <taxon>Gammaproteobacteria</taxon>
        <taxon>Enterobacterales</taxon>
        <taxon>Yersiniaceae</taxon>
        <taxon>Serratia</taxon>
    </lineage>
</organism>
<evidence type="ECO:0008006" key="3">
    <source>
        <dbReference type="Google" id="ProtNLM"/>
    </source>
</evidence>
<accession>A0ABV6E9U3</accession>
<keyword evidence="2" id="KW-1185">Reference proteome</keyword>
<evidence type="ECO:0000313" key="2">
    <source>
        <dbReference type="Proteomes" id="UP001589792"/>
    </source>
</evidence>
<proteinExistence type="predicted"/>
<comment type="caution">
    <text evidence="1">The sequence shown here is derived from an EMBL/GenBank/DDBJ whole genome shotgun (WGS) entry which is preliminary data.</text>
</comment>